<dbReference type="EMBL" id="JANIPJ010000018">
    <property type="protein sequence ID" value="MCR2806655.1"/>
    <property type="molecule type" value="Genomic_DNA"/>
</dbReference>
<evidence type="ECO:0008006" key="4">
    <source>
        <dbReference type="Google" id="ProtNLM"/>
    </source>
</evidence>
<dbReference type="PROSITE" id="PS51257">
    <property type="entry name" value="PROKAR_LIPOPROTEIN"/>
    <property type="match status" value="1"/>
</dbReference>
<reference evidence="2" key="1">
    <citation type="submission" date="2022-08" db="EMBL/GenBank/DDBJ databases">
        <title>The genomic sequence of strain Paenibacillus sp. SCIV0701.</title>
        <authorList>
            <person name="Zhao H."/>
        </authorList>
    </citation>
    <scope>NUCLEOTIDE SEQUENCE</scope>
    <source>
        <strain evidence="2">SCIV0701</strain>
    </source>
</reference>
<accession>A0A9X2MUC4</accession>
<feature type="signal peptide" evidence="1">
    <location>
        <begin position="1"/>
        <end position="23"/>
    </location>
</feature>
<feature type="chain" id="PRO_5040811635" description="Lipoprotein" evidence="1">
    <location>
        <begin position="24"/>
        <end position="142"/>
    </location>
</feature>
<protein>
    <recommendedName>
        <fullName evidence="4">Lipoprotein</fullName>
    </recommendedName>
</protein>
<dbReference type="AlphaFoldDB" id="A0A9X2MUC4"/>
<sequence length="142" mass="15651">MRKAILFWIVLLLLTACSNGNGASQNTQFSENDAIAKVITNERSVRFSSDVSFPTEAKRVKGIIHGGGPAPGITIPGEFESSAKRVSEGTFIVTLTEYWKAEDFRDSTEKKGTLSAYWKYEVTPNKIKFLEQGGDTSPDLIE</sequence>
<keyword evidence="3" id="KW-1185">Reference proteome</keyword>
<dbReference type="Proteomes" id="UP001141950">
    <property type="component" value="Unassembled WGS sequence"/>
</dbReference>
<name>A0A9X2MUC4_9BACL</name>
<organism evidence="2 3">
    <name type="scientific">Paenibacillus soyae</name>
    <dbReference type="NCBI Taxonomy" id="2969249"/>
    <lineage>
        <taxon>Bacteria</taxon>
        <taxon>Bacillati</taxon>
        <taxon>Bacillota</taxon>
        <taxon>Bacilli</taxon>
        <taxon>Bacillales</taxon>
        <taxon>Paenibacillaceae</taxon>
        <taxon>Paenibacillus</taxon>
    </lineage>
</organism>
<keyword evidence="1" id="KW-0732">Signal</keyword>
<evidence type="ECO:0000313" key="3">
    <source>
        <dbReference type="Proteomes" id="UP001141950"/>
    </source>
</evidence>
<comment type="caution">
    <text evidence="2">The sequence shown here is derived from an EMBL/GenBank/DDBJ whole genome shotgun (WGS) entry which is preliminary data.</text>
</comment>
<gene>
    <name evidence="2" type="ORF">NQZ67_22485</name>
</gene>
<dbReference type="RefSeq" id="WP_257450312.1">
    <property type="nucleotide sequence ID" value="NZ_JANIPJ010000018.1"/>
</dbReference>
<evidence type="ECO:0000256" key="1">
    <source>
        <dbReference type="SAM" id="SignalP"/>
    </source>
</evidence>
<evidence type="ECO:0000313" key="2">
    <source>
        <dbReference type="EMBL" id="MCR2806655.1"/>
    </source>
</evidence>
<proteinExistence type="predicted"/>